<feature type="compositionally biased region" description="Polar residues" evidence="1">
    <location>
        <begin position="60"/>
        <end position="69"/>
    </location>
</feature>
<accession>A0A2T7P418</accession>
<protein>
    <submittedName>
        <fullName evidence="2">Uncharacterized protein</fullName>
    </submittedName>
</protein>
<comment type="caution">
    <text evidence="2">The sequence shown here is derived from an EMBL/GenBank/DDBJ whole genome shotgun (WGS) entry which is preliminary data.</text>
</comment>
<dbReference type="AlphaFoldDB" id="A0A2T7P418"/>
<feature type="region of interest" description="Disordered" evidence="1">
    <location>
        <begin position="50"/>
        <end position="116"/>
    </location>
</feature>
<proteinExistence type="predicted"/>
<evidence type="ECO:0000313" key="2">
    <source>
        <dbReference type="EMBL" id="PVD28151.1"/>
    </source>
</evidence>
<gene>
    <name evidence="2" type="ORF">C0Q70_10736</name>
</gene>
<sequence length="189" mass="20526">MTHFISLNTALADVKPAANGVTTLCCSGPCHAKNAADLAAAVHAAPDLLTPSSEHDQVPRPSSQASQVASHVEGSSDHGSGYIEHTSWLDPYSGEGARPRKAKRLEGKVGRTSLPSGRSGEWMSPCFFLGDLEWALLKEGLLEYRDPAASIPVLSICHGFSDEELKSLSKRRHYLQVGDCEKQQRYQQR</sequence>
<evidence type="ECO:0000256" key="1">
    <source>
        <dbReference type="SAM" id="MobiDB-lite"/>
    </source>
</evidence>
<dbReference type="EMBL" id="PZQS01000006">
    <property type="protein sequence ID" value="PVD28151.1"/>
    <property type="molecule type" value="Genomic_DNA"/>
</dbReference>
<keyword evidence="3" id="KW-1185">Reference proteome</keyword>
<evidence type="ECO:0000313" key="3">
    <source>
        <dbReference type="Proteomes" id="UP000245119"/>
    </source>
</evidence>
<dbReference type="Proteomes" id="UP000245119">
    <property type="component" value="Linkage Group LG6"/>
</dbReference>
<organism evidence="2 3">
    <name type="scientific">Pomacea canaliculata</name>
    <name type="common">Golden apple snail</name>
    <dbReference type="NCBI Taxonomy" id="400727"/>
    <lineage>
        <taxon>Eukaryota</taxon>
        <taxon>Metazoa</taxon>
        <taxon>Spiralia</taxon>
        <taxon>Lophotrochozoa</taxon>
        <taxon>Mollusca</taxon>
        <taxon>Gastropoda</taxon>
        <taxon>Caenogastropoda</taxon>
        <taxon>Architaenioglossa</taxon>
        <taxon>Ampullarioidea</taxon>
        <taxon>Ampullariidae</taxon>
        <taxon>Pomacea</taxon>
    </lineage>
</organism>
<dbReference type="OrthoDB" id="6137831at2759"/>
<name>A0A2T7P418_POMCA</name>
<reference evidence="2 3" key="1">
    <citation type="submission" date="2018-04" db="EMBL/GenBank/DDBJ databases">
        <title>The genome of golden apple snail Pomacea canaliculata provides insight into stress tolerance and invasive adaptation.</title>
        <authorList>
            <person name="Liu C."/>
            <person name="Liu B."/>
            <person name="Ren Y."/>
            <person name="Zhang Y."/>
            <person name="Wang H."/>
            <person name="Li S."/>
            <person name="Jiang F."/>
            <person name="Yin L."/>
            <person name="Zhang G."/>
            <person name="Qian W."/>
            <person name="Fan W."/>
        </authorList>
    </citation>
    <scope>NUCLEOTIDE SEQUENCE [LARGE SCALE GENOMIC DNA]</scope>
    <source>
        <strain evidence="2">SZHN2017</strain>
        <tissue evidence="2">Muscle</tissue>
    </source>
</reference>